<accession>A0A2N4URN8</accession>
<evidence type="ECO:0000259" key="1">
    <source>
        <dbReference type="SMART" id="SM00901"/>
    </source>
</evidence>
<feature type="domain" description="FRG" evidence="1">
    <location>
        <begin position="36"/>
        <end position="173"/>
    </location>
</feature>
<keyword evidence="3" id="KW-1185">Reference proteome</keyword>
<gene>
    <name evidence="2" type="ORF">CIK00_11605</name>
</gene>
<name>A0A2N4URN8_9GAMM</name>
<dbReference type="RefSeq" id="WP_101769028.1">
    <property type="nucleotide sequence ID" value="NZ_BPPU01000001.1"/>
</dbReference>
<dbReference type="InterPro" id="IPR014966">
    <property type="entry name" value="FRG-dom"/>
</dbReference>
<dbReference type="SMART" id="SM00901">
    <property type="entry name" value="FRG"/>
    <property type="match status" value="1"/>
</dbReference>
<protein>
    <recommendedName>
        <fullName evidence="1">FRG domain-containing protein</fullName>
    </recommendedName>
</protein>
<dbReference type="Proteomes" id="UP000234420">
    <property type="component" value="Unassembled WGS sequence"/>
</dbReference>
<organism evidence="2 3">
    <name type="scientific">Photobacterium carnosum</name>
    <dbReference type="NCBI Taxonomy" id="2023717"/>
    <lineage>
        <taxon>Bacteria</taxon>
        <taxon>Pseudomonadati</taxon>
        <taxon>Pseudomonadota</taxon>
        <taxon>Gammaproteobacteria</taxon>
        <taxon>Vibrionales</taxon>
        <taxon>Vibrionaceae</taxon>
        <taxon>Photobacterium</taxon>
    </lineage>
</organism>
<proteinExistence type="predicted"/>
<sequence>MYDYDHFFDSARELFDYLLGENIFEPSCIFDVSERFVNGYVFRGQGNKEWELIPTAHRNFNMLEHFTPQPPTDRTDDIKDYLRCHNHAEIRSIYLFLEAADRIGVSTPLNYAHFKQSVTHMDECFTPELLPSIALAQHHGVSTRLLDWTESPFVAAYFAATSALNADPETCLSIMCVSTVLINDIPSLNIVSAPKAGNTFLRAQKGLFTLVNSANAFYEKHSKWPSIEAIVEDERPNRSYTRPGLIRLSLPSSEAQHLLQLLYKVDISKLTLMPSLDNAAEAFKYKKMLWGK</sequence>
<dbReference type="Pfam" id="PF08867">
    <property type="entry name" value="FRG"/>
    <property type="match status" value="1"/>
</dbReference>
<comment type="caution">
    <text evidence="2">The sequence shown here is derived from an EMBL/GenBank/DDBJ whole genome shotgun (WGS) entry which is preliminary data.</text>
</comment>
<reference evidence="2 3" key="1">
    <citation type="journal article" date="2018" name="Syst. Appl. Microbiol.">
        <title>Photobacterium carnosum sp. nov., isolated from spoiled modified atmosphere packaged poultry meat.</title>
        <authorList>
            <person name="Hilgarth M."/>
            <person name="Fuertes S."/>
            <person name="Ehrmann M."/>
            <person name="Vogel R.F."/>
        </authorList>
    </citation>
    <scope>NUCLEOTIDE SEQUENCE [LARGE SCALE GENOMIC DNA]</scope>
    <source>
        <strain evidence="2 3">TMW 2.2021</strain>
    </source>
</reference>
<dbReference type="EMBL" id="NPIB01000013">
    <property type="protein sequence ID" value="PLC57682.1"/>
    <property type="molecule type" value="Genomic_DNA"/>
</dbReference>
<evidence type="ECO:0000313" key="2">
    <source>
        <dbReference type="EMBL" id="PLC57682.1"/>
    </source>
</evidence>
<evidence type="ECO:0000313" key="3">
    <source>
        <dbReference type="Proteomes" id="UP000234420"/>
    </source>
</evidence>
<dbReference type="AlphaFoldDB" id="A0A2N4URN8"/>